<evidence type="ECO:0000313" key="7">
    <source>
        <dbReference type="EMBL" id="MBO0510351.1"/>
    </source>
</evidence>
<dbReference type="PROSITE" id="PS00584">
    <property type="entry name" value="PFKB_KINASES_2"/>
    <property type="match status" value="1"/>
</dbReference>
<comment type="caution">
    <text evidence="7">The sequence shown here is derived from an EMBL/GenBank/DDBJ whole genome shotgun (WGS) entry which is preliminary data.</text>
</comment>
<reference evidence="7" key="1">
    <citation type="submission" date="2021-03" db="EMBL/GenBank/DDBJ databases">
        <title>Streptomyces poriferae sp. nov., a novel marine sponge-derived Actinobacteria species with anti-MRSA activity.</title>
        <authorList>
            <person name="Sandoval-Powers M."/>
            <person name="Kralova S."/>
            <person name="Nguyen G.-S."/>
            <person name="Fawwal D."/>
            <person name="Degnes K."/>
            <person name="Klinkenberg G."/>
            <person name="Sletta H."/>
            <person name="Wentzel A."/>
            <person name="Liles M.R."/>
        </authorList>
    </citation>
    <scope>NUCLEOTIDE SEQUENCE</scope>
    <source>
        <strain evidence="7">DSM 41794</strain>
    </source>
</reference>
<evidence type="ECO:0000256" key="5">
    <source>
        <dbReference type="ARBA" id="ARBA00022840"/>
    </source>
</evidence>
<keyword evidence="3" id="KW-0547">Nucleotide-binding</keyword>
<dbReference type="Pfam" id="PF00294">
    <property type="entry name" value="PfkB"/>
    <property type="match status" value="1"/>
</dbReference>
<dbReference type="Gene3D" id="3.40.1190.20">
    <property type="match status" value="1"/>
</dbReference>
<dbReference type="InterPro" id="IPR011611">
    <property type="entry name" value="PfkB_dom"/>
</dbReference>
<dbReference type="GO" id="GO:0005524">
    <property type="term" value="F:ATP binding"/>
    <property type="evidence" value="ECO:0007669"/>
    <property type="project" value="UniProtKB-KW"/>
</dbReference>
<dbReference type="AlphaFoldDB" id="A0A939F0P0"/>
<organism evidence="7 8">
    <name type="scientific">Streptomyces beijiangensis</name>
    <dbReference type="NCBI Taxonomy" id="163361"/>
    <lineage>
        <taxon>Bacteria</taxon>
        <taxon>Bacillati</taxon>
        <taxon>Actinomycetota</taxon>
        <taxon>Actinomycetes</taxon>
        <taxon>Kitasatosporales</taxon>
        <taxon>Streptomycetaceae</taxon>
        <taxon>Streptomyces</taxon>
    </lineage>
</organism>
<evidence type="ECO:0000259" key="6">
    <source>
        <dbReference type="Pfam" id="PF00294"/>
    </source>
</evidence>
<dbReference type="InterPro" id="IPR050306">
    <property type="entry name" value="PfkB_Carbo_kinase"/>
</dbReference>
<evidence type="ECO:0000256" key="4">
    <source>
        <dbReference type="ARBA" id="ARBA00022777"/>
    </source>
</evidence>
<dbReference type="PANTHER" id="PTHR43085">
    <property type="entry name" value="HEXOKINASE FAMILY MEMBER"/>
    <property type="match status" value="1"/>
</dbReference>
<feature type="domain" description="Carbohydrate kinase PfkB" evidence="6">
    <location>
        <begin position="6"/>
        <end position="304"/>
    </location>
</feature>
<dbReference type="PANTHER" id="PTHR43085:SF1">
    <property type="entry name" value="PSEUDOURIDINE KINASE-RELATED"/>
    <property type="match status" value="1"/>
</dbReference>
<evidence type="ECO:0000256" key="3">
    <source>
        <dbReference type="ARBA" id="ARBA00022741"/>
    </source>
</evidence>
<accession>A0A939F0P0</accession>
<dbReference type="InterPro" id="IPR029056">
    <property type="entry name" value="Ribokinase-like"/>
</dbReference>
<gene>
    <name evidence="7" type="ORF">J0695_00770</name>
</gene>
<evidence type="ECO:0000256" key="2">
    <source>
        <dbReference type="ARBA" id="ARBA00022679"/>
    </source>
</evidence>
<protein>
    <submittedName>
        <fullName evidence="7">Sugar kinase</fullName>
    </submittedName>
</protein>
<dbReference type="SUPFAM" id="SSF53613">
    <property type="entry name" value="Ribokinase-like"/>
    <property type="match status" value="1"/>
</dbReference>
<sequence length="320" mass="32988">MTGTGLVTLGETMAALAPDRIGPLRHASTLGLAVAGSESTVAIGVRRLGHPAAWIGRVGADELGELVTSRLRAESVTVHATADPAAPTGLMLKERRTAALRRVHYYRAGSAGSRLTPADLPAGLIESADLLHATGITPALSDTAAASVRTAIDRAHAASVPVSYDLNHRNRLWSWEEARAFTLPLLPRISLLFASEDEAELLLGHEPGAHSAETLAQELRKLGPETVVITMGADGAVAADSSGTTRISAVPVPEIDPVGAGDSFVAGYLAALLSGADPGERLDQAARVAAWSVATEGDWEGLPTAAELPLTAAPPGTVAR</sequence>
<name>A0A939F0P0_9ACTN</name>
<keyword evidence="4 7" id="KW-0418">Kinase</keyword>
<keyword evidence="2" id="KW-0808">Transferase</keyword>
<dbReference type="GO" id="GO:0016301">
    <property type="term" value="F:kinase activity"/>
    <property type="evidence" value="ECO:0007669"/>
    <property type="project" value="UniProtKB-KW"/>
</dbReference>
<keyword evidence="5" id="KW-0067">ATP-binding</keyword>
<dbReference type="EMBL" id="JAFLRJ010000005">
    <property type="protein sequence ID" value="MBO0510351.1"/>
    <property type="molecule type" value="Genomic_DNA"/>
</dbReference>
<proteinExistence type="inferred from homology"/>
<evidence type="ECO:0000256" key="1">
    <source>
        <dbReference type="ARBA" id="ARBA00010688"/>
    </source>
</evidence>
<dbReference type="InterPro" id="IPR002173">
    <property type="entry name" value="Carboh/pur_kinase_PfkB_CS"/>
</dbReference>
<comment type="similarity">
    <text evidence="1">Belongs to the carbohydrate kinase PfkB family.</text>
</comment>
<dbReference type="Proteomes" id="UP000664167">
    <property type="component" value="Unassembled WGS sequence"/>
</dbReference>
<keyword evidence="8" id="KW-1185">Reference proteome</keyword>
<evidence type="ECO:0000313" key="8">
    <source>
        <dbReference type="Proteomes" id="UP000664167"/>
    </source>
</evidence>
<dbReference type="CDD" id="cd01166">
    <property type="entry name" value="KdgK"/>
    <property type="match status" value="1"/>
</dbReference>
<dbReference type="RefSeq" id="WP_206959031.1">
    <property type="nucleotide sequence ID" value="NZ_BAAAJJ010000001.1"/>
</dbReference>